<dbReference type="Pfam" id="PF13409">
    <property type="entry name" value="GST_N_2"/>
    <property type="match status" value="1"/>
</dbReference>
<dbReference type="InterPro" id="IPR040079">
    <property type="entry name" value="Glutathione_S-Trfase"/>
</dbReference>
<organism evidence="3">
    <name type="scientific">Alsobacter sp. KACC 23698</name>
    <dbReference type="NCBI Taxonomy" id="3149229"/>
    <lineage>
        <taxon>Bacteria</taxon>
        <taxon>Pseudomonadati</taxon>
        <taxon>Pseudomonadota</taxon>
        <taxon>Alphaproteobacteria</taxon>
        <taxon>Hyphomicrobiales</taxon>
        <taxon>Alsobacteraceae</taxon>
        <taxon>Alsobacter</taxon>
    </lineage>
</organism>
<dbReference type="Pfam" id="PF00043">
    <property type="entry name" value="GST_C"/>
    <property type="match status" value="1"/>
</dbReference>
<dbReference type="SFLD" id="SFLDS00019">
    <property type="entry name" value="Glutathione_Transferase_(cytos"/>
    <property type="match status" value="1"/>
</dbReference>
<dbReference type="Gene3D" id="1.20.1050.10">
    <property type="match status" value="1"/>
</dbReference>
<gene>
    <name evidence="3" type="ORF">ABEG18_04635</name>
</gene>
<dbReference type="InterPro" id="IPR036249">
    <property type="entry name" value="Thioredoxin-like_sf"/>
</dbReference>
<dbReference type="CDD" id="cd03051">
    <property type="entry name" value="GST_N_GTT2_like"/>
    <property type="match status" value="1"/>
</dbReference>
<evidence type="ECO:0000313" key="3">
    <source>
        <dbReference type="EMBL" id="XBO40072.1"/>
    </source>
</evidence>
<dbReference type="InterPro" id="IPR004045">
    <property type="entry name" value="Glutathione_S-Trfase_N"/>
</dbReference>
<dbReference type="PROSITE" id="PS50405">
    <property type="entry name" value="GST_CTER"/>
    <property type="match status" value="1"/>
</dbReference>
<feature type="domain" description="GST C-terminal" evidence="2">
    <location>
        <begin position="86"/>
        <end position="202"/>
    </location>
</feature>
<sequence>MKLYDTPSAPNPRRVRIFLAEKGVSIPTETVDLGMLEHRGDQFRALNPRQQTPVLVLDDGAALSESVAICRFIEELHPEPNLFGASPRERAFTEMWQRRVELGLLATVQAVFRHLHPAMAKLEDQCPAWGEANKPRLMAELAYLDRELAERAYIAGDRFSIADITALCAIDFLRPTRIAVPDDLVNLKRWKAEVSSRPSASA</sequence>
<dbReference type="InterPro" id="IPR036282">
    <property type="entry name" value="Glutathione-S-Trfase_C_sf"/>
</dbReference>
<dbReference type="PANTHER" id="PTHR44051:SF8">
    <property type="entry name" value="GLUTATHIONE S-TRANSFERASE GSTA"/>
    <property type="match status" value="1"/>
</dbReference>
<evidence type="ECO:0000259" key="1">
    <source>
        <dbReference type="PROSITE" id="PS50404"/>
    </source>
</evidence>
<proteinExistence type="predicted"/>
<dbReference type="SFLD" id="SFLDG00358">
    <property type="entry name" value="Main_(cytGST)"/>
    <property type="match status" value="1"/>
</dbReference>
<feature type="domain" description="GST N-terminal" evidence="1">
    <location>
        <begin position="1"/>
        <end position="81"/>
    </location>
</feature>
<name>A0AAU7JI55_9HYPH</name>
<dbReference type="Gene3D" id="3.40.30.10">
    <property type="entry name" value="Glutaredoxin"/>
    <property type="match status" value="1"/>
</dbReference>
<dbReference type="PROSITE" id="PS50404">
    <property type="entry name" value="GST_NTER"/>
    <property type="match status" value="1"/>
</dbReference>
<dbReference type="PANTHER" id="PTHR44051">
    <property type="entry name" value="GLUTATHIONE S-TRANSFERASE-RELATED"/>
    <property type="match status" value="1"/>
</dbReference>
<dbReference type="AlphaFoldDB" id="A0AAU7JI55"/>
<dbReference type="InterPro" id="IPR034346">
    <property type="entry name" value="Gtt2-like_C"/>
</dbReference>
<dbReference type="InterPro" id="IPR034345">
    <property type="entry name" value="Gtt2-like_N"/>
</dbReference>
<protein>
    <submittedName>
        <fullName evidence="3">Glutathione S-transferase</fullName>
    </submittedName>
</protein>
<accession>A0AAU7JI55</accession>
<dbReference type="RefSeq" id="WP_406856926.1">
    <property type="nucleotide sequence ID" value="NZ_CP157484.1"/>
</dbReference>
<reference evidence="3" key="1">
    <citation type="submission" date="2024-05" db="EMBL/GenBank/DDBJ databases">
        <authorList>
            <person name="Kim S."/>
            <person name="Heo J."/>
            <person name="Choi H."/>
            <person name="Choi Y."/>
            <person name="Kwon S.-W."/>
            <person name="Kim Y."/>
        </authorList>
    </citation>
    <scope>NUCLEOTIDE SEQUENCE</scope>
    <source>
        <strain evidence="3">KACC 23698</strain>
    </source>
</reference>
<dbReference type="SUPFAM" id="SSF47616">
    <property type="entry name" value="GST C-terminal domain-like"/>
    <property type="match status" value="1"/>
</dbReference>
<dbReference type="SUPFAM" id="SSF52833">
    <property type="entry name" value="Thioredoxin-like"/>
    <property type="match status" value="1"/>
</dbReference>
<dbReference type="EMBL" id="CP157484">
    <property type="protein sequence ID" value="XBO40072.1"/>
    <property type="molecule type" value="Genomic_DNA"/>
</dbReference>
<evidence type="ECO:0000259" key="2">
    <source>
        <dbReference type="PROSITE" id="PS50405"/>
    </source>
</evidence>
<dbReference type="InterPro" id="IPR010987">
    <property type="entry name" value="Glutathione-S-Trfase_C-like"/>
</dbReference>
<dbReference type="CDD" id="cd03182">
    <property type="entry name" value="GST_C_GTT2_like"/>
    <property type="match status" value="1"/>
</dbReference>
<dbReference type="InterPro" id="IPR004046">
    <property type="entry name" value="GST_C"/>
</dbReference>